<dbReference type="STRING" id="889453.SAMN03080601_03122"/>
<protein>
    <submittedName>
        <fullName evidence="1">Uncharacterized protein</fullName>
    </submittedName>
</protein>
<evidence type="ECO:0000313" key="1">
    <source>
        <dbReference type="EMBL" id="SKC23837.1"/>
    </source>
</evidence>
<dbReference type="KEGG" id="asx:CDL62_04980"/>
<dbReference type="PROSITE" id="PS51257">
    <property type="entry name" value="PROKAR_LIPOPROTEIN"/>
    <property type="match status" value="1"/>
</dbReference>
<gene>
    <name evidence="1" type="ORF">SAMN03080601_03122</name>
</gene>
<reference evidence="1 2" key="1">
    <citation type="submission" date="2017-02" db="EMBL/GenBank/DDBJ databases">
        <authorList>
            <person name="Peterson S.W."/>
        </authorList>
    </citation>
    <scope>NUCLEOTIDE SEQUENCE [LARGE SCALE GENOMIC DNA]</scope>
    <source>
        <strain evidence="1 2">DSM 24412</strain>
    </source>
</reference>
<keyword evidence="2" id="KW-1185">Reference proteome</keyword>
<sequence length="376" mass="43682">MKKFNLLILLGVFIFVGCSDQDFIVDESKFVENNKQETRSFQVKDGVLVFSDFESLDNTLELFLSMDVSQYQVWLDQNNMQTLLGAYNEICLANDQLDELVLSGIVQHNSERLNADVYYDYLKKGIIVEYLDDETNEIEFDLATPTPYWASVLNHDGVFVVGDSLFYVTENLMRIIPWDNKGSLKSSLNLDNIKFDEGSVWVLKSQNDENQLKSFDATDNRLDSKYVYSSGRGRRTRIQVKFQSWQFLGDGTMWRYIHYLDIRNQYKNGIRGWRDRAYPSIVMGDWSGHINFWNGLHGDPYYRFSSGYTQSFYNVYRAFGNVSILDGSGGGGNGESEWDIYFTPRKEIYDVKIEKARWKIETPFATAKIEYGGYTW</sequence>
<dbReference type="RefSeq" id="WP_079558792.1">
    <property type="nucleotide sequence ID" value="NZ_CP021904.1"/>
</dbReference>
<dbReference type="EMBL" id="FUYV01000022">
    <property type="protein sequence ID" value="SKC23837.1"/>
    <property type="molecule type" value="Genomic_DNA"/>
</dbReference>
<name>A0A1T5HT44_9BACT</name>
<dbReference type="Proteomes" id="UP000191055">
    <property type="component" value="Unassembled WGS sequence"/>
</dbReference>
<evidence type="ECO:0000313" key="2">
    <source>
        <dbReference type="Proteomes" id="UP000191055"/>
    </source>
</evidence>
<proteinExistence type="predicted"/>
<dbReference type="AlphaFoldDB" id="A0A1T5HT44"/>
<accession>A0A1T5HT44</accession>
<organism evidence="1 2">
    <name type="scientific">Alkalitalea saponilacus</name>
    <dbReference type="NCBI Taxonomy" id="889453"/>
    <lineage>
        <taxon>Bacteria</taxon>
        <taxon>Pseudomonadati</taxon>
        <taxon>Bacteroidota</taxon>
        <taxon>Bacteroidia</taxon>
        <taxon>Marinilabiliales</taxon>
        <taxon>Marinilabiliaceae</taxon>
        <taxon>Alkalitalea</taxon>
    </lineage>
</organism>